<dbReference type="RefSeq" id="XP_067544300.1">
    <property type="nucleotide sequence ID" value="XM_067688203.1"/>
</dbReference>
<reference evidence="1 2" key="1">
    <citation type="submission" date="2016-02" db="EMBL/GenBank/DDBJ databases">
        <title>Discovery of a natural microsporidian pathogen with a broad tissue tropism in Caenorhabditis elegans.</title>
        <authorList>
            <person name="Luallen R.J."/>
            <person name="Reinke A.W."/>
            <person name="Tong L."/>
            <person name="Botts M.R."/>
            <person name="Felix M.-A."/>
            <person name="Troemel E.R."/>
        </authorList>
    </citation>
    <scope>NUCLEOTIDE SEQUENCE [LARGE SCALE GENOMIC DNA]</scope>
    <source>
        <strain evidence="1 2">JUm2807</strain>
    </source>
</reference>
<comment type="caution">
    <text evidence="1">The sequence shown here is derived from an EMBL/GenBank/DDBJ whole genome shotgun (WGS) entry which is preliminary data.</text>
</comment>
<accession>A0A177EET7</accession>
<dbReference type="InterPro" id="IPR031547">
    <property type="entry name" value="DUF5089"/>
</dbReference>
<dbReference type="Pfam" id="PF17002">
    <property type="entry name" value="DUF5089"/>
    <property type="match status" value="1"/>
</dbReference>
<gene>
    <name evidence="1" type="ORF">NEDG_00785</name>
</gene>
<keyword evidence="2" id="KW-1185">Reference proteome</keyword>
<dbReference type="Proteomes" id="UP000185944">
    <property type="component" value="Unassembled WGS sequence"/>
</dbReference>
<sequence length="194" mass="22069">MERKYKEKEKTEEDYLKEVERINYKTALEAKKTLDSITRTTEKTSAILYEQREKLEDIMNDAETIRDNIEKGKELSVKMKRAGKFITIGDKIGDKLKGMFKPGPPPKRAPSELPTMPHEPACPTEPHAVIDSPTEDNTNAVLLSIRDGLKKLHSRLKTQDQEINNQIPLIKDIATINKSSTNEADKAIQNLKQI</sequence>
<evidence type="ECO:0000313" key="1">
    <source>
        <dbReference type="EMBL" id="OAG29652.1"/>
    </source>
</evidence>
<organism evidence="1 2">
    <name type="scientific">Nematocida displodere</name>
    <dbReference type="NCBI Taxonomy" id="1805483"/>
    <lineage>
        <taxon>Eukaryota</taxon>
        <taxon>Fungi</taxon>
        <taxon>Fungi incertae sedis</taxon>
        <taxon>Microsporidia</taxon>
        <taxon>Nematocida</taxon>
    </lineage>
</organism>
<dbReference type="AlphaFoldDB" id="A0A177EET7"/>
<dbReference type="GeneID" id="93647135"/>
<protein>
    <submittedName>
        <fullName evidence="1">Uncharacterized protein</fullName>
    </submittedName>
</protein>
<dbReference type="OrthoDB" id="2194136at2759"/>
<dbReference type="EMBL" id="LTDL01000040">
    <property type="protein sequence ID" value="OAG29652.1"/>
    <property type="molecule type" value="Genomic_DNA"/>
</dbReference>
<dbReference type="SUPFAM" id="SSF58038">
    <property type="entry name" value="SNARE fusion complex"/>
    <property type="match status" value="1"/>
</dbReference>
<proteinExistence type="predicted"/>
<name>A0A177EET7_9MICR</name>
<dbReference type="VEuPathDB" id="MicrosporidiaDB:NEDG_00785"/>
<evidence type="ECO:0000313" key="2">
    <source>
        <dbReference type="Proteomes" id="UP000185944"/>
    </source>
</evidence>